<accession>A0A9P0Z6L1</accession>
<dbReference type="Gene3D" id="3.30.200.20">
    <property type="entry name" value="Phosphorylase Kinase, domain 1"/>
    <property type="match status" value="1"/>
</dbReference>
<dbReference type="Proteomes" id="UP001152484">
    <property type="component" value="Unassembled WGS sequence"/>
</dbReference>
<keyword evidence="2" id="KW-0808">Transferase</keyword>
<dbReference type="InterPro" id="IPR000270">
    <property type="entry name" value="PB1_dom"/>
</dbReference>
<dbReference type="Pfam" id="PF07714">
    <property type="entry name" value="PK_Tyr_Ser-Thr"/>
    <property type="match status" value="1"/>
</dbReference>
<evidence type="ECO:0000256" key="3">
    <source>
        <dbReference type="ARBA" id="ARBA00022741"/>
    </source>
</evidence>
<keyword evidence="4" id="KW-0418">Kinase</keyword>
<dbReference type="GO" id="GO:0005524">
    <property type="term" value="F:ATP binding"/>
    <property type="evidence" value="ECO:0007669"/>
    <property type="project" value="UniProtKB-UniRule"/>
</dbReference>
<dbReference type="InterPro" id="IPR000719">
    <property type="entry name" value="Prot_kinase_dom"/>
</dbReference>
<feature type="domain" description="Protein kinase" evidence="8">
    <location>
        <begin position="464"/>
        <end position="735"/>
    </location>
</feature>
<proteinExistence type="predicted"/>
<dbReference type="GO" id="GO:0007165">
    <property type="term" value="P:signal transduction"/>
    <property type="evidence" value="ECO:0007669"/>
    <property type="project" value="TreeGrafter"/>
</dbReference>
<dbReference type="InterPro" id="IPR050167">
    <property type="entry name" value="Ser_Thr_protein_kinase"/>
</dbReference>
<dbReference type="InterPro" id="IPR001245">
    <property type="entry name" value="Ser-Thr/Tyr_kinase_cat_dom"/>
</dbReference>
<keyword evidence="1" id="KW-0723">Serine/threonine-protein kinase</keyword>
<evidence type="ECO:0000313" key="10">
    <source>
        <dbReference type="Proteomes" id="UP001152484"/>
    </source>
</evidence>
<gene>
    <name evidence="9" type="ORF">CEURO_LOCUS10312</name>
</gene>
<dbReference type="GO" id="GO:0004674">
    <property type="term" value="F:protein serine/threonine kinase activity"/>
    <property type="evidence" value="ECO:0007669"/>
    <property type="project" value="UniProtKB-KW"/>
</dbReference>
<comment type="caution">
    <text evidence="9">The sequence shown here is derived from an EMBL/GenBank/DDBJ whole genome shotgun (WGS) entry which is preliminary data.</text>
</comment>
<feature type="region of interest" description="Disordered" evidence="7">
    <location>
        <begin position="136"/>
        <end position="163"/>
    </location>
</feature>
<dbReference type="SMART" id="SM00220">
    <property type="entry name" value="S_TKc"/>
    <property type="match status" value="1"/>
</dbReference>
<evidence type="ECO:0000256" key="7">
    <source>
        <dbReference type="SAM" id="MobiDB-lite"/>
    </source>
</evidence>
<organism evidence="9 10">
    <name type="scientific">Cuscuta europaea</name>
    <name type="common">European dodder</name>
    <dbReference type="NCBI Taxonomy" id="41803"/>
    <lineage>
        <taxon>Eukaryota</taxon>
        <taxon>Viridiplantae</taxon>
        <taxon>Streptophyta</taxon>
        <taxon>Embryophyta</taxon>
        <taxon>Tracheophyta</taxon>
        <taxon>Spermatophyta</taxon>
        <taxon>Magnoliopsida</taxon>
        <taxon>eudicotyledons</taxon>
        <taxon>Gunneridae</taxon>
        <taxon>Pentapetalae</taxon>
        <taxon>asterids</taxon>
        <taxon>lamiids</taxon>
        <taxon>Solanales</taxon>
        <taxon>Convolvulaceae</taxon>
        <taxon>Cuscuteae</taxon>
        <taxon>Cuscuta</taxon>
        <taxon>Cuscuta subgen. Cuscuta</taxon>
    </lineage>
</organism>
<dbReference type="InterPro" id="IPR008271">
    <property type="entry name" value="Ser/Thr_kinase_AS"/>
</dbReference>
<dbReference type="PROSITE" id="PS00107">
    <property type="entry name" value="PROTEIN_KINASE_ATP"/>
    <property type="match status" value="1"/>
</dbReference>
<keyword evidence="10" id="KW-1185">Reference proteome</keyword>
<dbReference type="SUPFAM" id="SSF56112">
    <property type="entry name" value="Protein kinase-like (PK-like)"/>
    <property type="match status" value="1"/>
</dbReference>
<evidence type="ECO:0000256" key="6">
    <source>
        <dbReference type="PROSITE-ProRule" id="PRU10141"/>
    </source>
</evidence>
<dbReference type="AlphaFoldDB" id="A0A9P0Z6L1"/>
<dbReference type="PANTHER" id="PTHR23257">
    <property type="entry name" value="SERINE-THREONINE PROTEIN KINASE"/>
    <property type="match status" value="1"/>
</dbReference>
<evidence type="ECO:0000259" key="8">
    <source>
        <dbReference type="PROSITE" id="PS50011"/>
    </source>
</evidence>
<evidence type="ECO:0000313" key="9">
    <source>
        <dbReference type="EMBL" id="CAH9087994.1"/>
    </source>
</evidence>
<sequence>MKDPDSVRLNNKIKIVVSFNGTFRRQPPAGRLRYSGGESKIISVDQGVNFSVLKSRVTDLIMQANGVIAVQFPPFSLRYHLSGSQEERPLVQLSSDDDVSSMIKEFIRLEKMGKPTRLWVFVCFDNGSNFSPEINGVPHKKPLNGKNNGFGKSQSFGGEKGKKLSDNSLRKLVLKQQLLGKRFDGVKLLKGEIRHTEMGFPVIDLSSEGESSLSVSEFYDVKNKLEYERNKNAHSVERADNFKNVSEEYSCDDLLGHVHLNFGKGYSGCNSSIQCLCYDQFGSMNLRETTIISVHPHHQAKDPQDMLYGMDKIHNFRGDYGRPYVGMINGRIGCKNIENEIFKKDTLDETVSSTVEVALQNMSLSSSSANVDQKTSSLATMEEDQLETSTQASSTLLVENAHQKLMDEIMDKSPSVLSCDEKGANMEANTRAKKNGTILADVLLYCAHMGNGGLQLQRINKYELEYVKELGSGTYGTVYYGKWKGSDVAIKRLKPSCFIDDTMEDRLVADFWKEAHILGGLHHPNIVALYGVVTDGPMNNLETVSEYMVNGSLKQVLRKRDGTIDYRKRLIIALDAAFGMEYLHQKNVIHFDLKSHNILVNMRDPLRPICKIGDLGLSKIKQSTLVSGGVRGTIPWMAPELLSCESMVSEKVDVYSFGIVMWELLTGAEPYSNMRTEEIICGIIKGCLRPEIPYWCHPAWRHLMERCWCSDPKARPAFSDIAKELRGIASSMNIL</sequence>
<dbReference type="CDD" id="cd13999">
    <property type="entry name" value="STKc_MAP3K-like"/>
    <property type="match status" value="1"/>
</dbReference>
<dbReference type="InterPro" id="IPR011009">
    <property type="entry name" value="Kinase-like_dom_sf"/>
</dbReference>
<keyword evidence="3 6" id="KW-0547">Nucleotide-binding</keyword>
<evidence type="ECO:0000256" key="2">
    <source>
        <dbReference type="ARBA" id="ARBA00022679"/>
    </source>
</evidence>
<dbReference type="InterPro" id="IPR017441">
    <property type="entry name" value="Protein_kinase_ATP_BS"/>
</dbReference>
<dbReference type="EMBL" id="CAMAPE010000019">
    <property type="protein sequence ID" value="CAH9087994.1"/>
    <property type="molecule type" value="Genomic_DNA"/>
</dbReference>
<dbReference type="Pfam" id="PF00564">
    <property type="entry name" value="PB1"/>
    <property type="match status" value="1"/>
</dbReference>
<evidence type="ECO:0000256" key="5">
    <source>
        <dbReference type="ARBA" id="ARBA00022840"/>
    </source>
</evidence>
<name>A0A9P0Z6L1_CUSEU</name>
<protein>
    <recommendedName>
        <fullName evidence="8">Protein kinase domain-containing protein</fullName>
    </recommendedName>
</protein>
<dbReference type="GO" id="GO:0005737">
    <property type="term" value="C:cytoplasm"/>
    <property type="evidence" value="ECO:0007669"/>
    <property type="project" value="TreeGrafter"/>
</dbReference>
<dbReference type="SMART" id="SM00666">
    <property type="entry name" value="PB1"/>
    <property type="match status" value="1"/>
</dbReference>
<dbReference type="PANTHER" id="PTHR23257:SF824">
    <property type="entry name" value="PROTEIN KINASE DOMAIN-CONTAINING PROTEIN"/>
    <property type="match status" value="1"/>
</dbReference>
<dbReference type="PRINTS" id="PR00109">
    <property type="entry name" value="TYRKINASE"/>
</dbReference>
<dbReference type="PROSITE" id="PS00108">
    <property type="entry name" value="PROTEIN_KINASE_ST"/>
    <property type="match status" value="1"/>
</dbReference>
<feature type="compositionally biased region" description="Polar residues" evidence="7">
    <location>
        <begin position="145"/>
        <end position="156"/>
    </location>
</feature>
<evidence type="ECO:0000256" key="1">
    <source>
        <dbReference type="ARBA" id="ARBA00022527"/>
    </source>
</evidence>
<reference evidence="9" key="1">
    <citation type="submission" date="2022-07" db="EMBL/GenBank/DDBJ databases">
        <authorList>
            <person name="Macas J."/>
            <person name="Novak P."/>
            <person name="Neumann P."/>
        </authorList>
    </citation>
    <scope>NUCLEOTIDE SEQUENCE</scope>
</reference>
<dbReference type="OrthoDB" id="4062651at2759"/>
<evidence type="ECO:0000256" key="4">
    <source>
        <dbReference type="ARBA" id="ARBA00022777"/>
    </source>
</evidence>
<feature type="binding site" evidence="6">
    <location>
        <position position="491"/>
    </location>
    <ligand>
        <name>ATP</name>
        <dbReference type="ChEBI" id="CHEBI:30616"/>
    </ligand>
</feature>
<dbReference type="Gene3D" id="1.10.510.10">
    <property type="entry name" value="Transferase(Phosphotransferase) domain 1"/>
    <property type="match status" value="1"/>
</dbReference>
<keyword evidence="5 6" id="KW-0067">ATP-binding</keyword>
<dbReference type="SUPFAM" id="SSF54277">
    <property type="entry name" value="CAD &amp; PB1 domains"/>
    <property type="match status" value="1"/>
</dbReference>
<dbReference type="PROSITE" id="PS50011">
    <property type="entry name" value="PROTEIN_KINASE_DOM"/>
    <property type="match status" value="1"/>
</dbReference>